<dbReference type="RefSeq" id="WP_094238048.1">
    <property type="nucleotide sequence ID" value="NZ_CP022657.1"/>
</dbReference>
<dbReference type="KEGG" id="tab:CIG75_18990"/>
<protein>
    <submittedName>
        <fullName evidence="1">Uncharacterized protein</fullName>
    </submittedName>
</protein>
<dbReference type="OrthoDB" id="2654937at2"/>
<sequence>MAKVVRLKTPQNDVIAGLEYILDLARKGEITSFIFAGKSKDGSVVTAHQNADAYDRQELVAHLQVEVNLAAVEMCLHDQ</sequence>
<proteinExistence type="predicted"/>
<accession>A0A223D5H6</accession>
<evidence type="ECO:0000313" key="2">
    <source>
        <dbReference type="Proteomes" id="UP000214688"/>
    </source>
</evidence>
<dbReference type="AlphaFoldDB" id="A0A223D5H6"/>
<gene>
    <name evidence="1" type="ORF">CIG75_18990</name>
</gene>
<keyword evidence="2" id="KW-1185">Reference proteome</keyword>
<reference evidence="1 2" key="1">
    <citation type="journal article" date="2015" name="Int. J. Syst. Evol. Microbiol.">
        <title>Tumebacillus algifaecis sp. nov., isolated from decomposing algal scum.</title>
        <authorList>
            <person name="Wu Y.F."/>
            <person name="Zhang B."/>
            <person name="Xing P."/>
            <person name="Wu Q.L."/>
            <person name="Liu S.J."/>
        </authorList>
    </citation>
    <scope>NUCLEOTIDE SEQUENCE [LARGE SCALE GENOMIC DNA]</scope>
    <source>
        <strain evidence="1 2">THMBR28</strain>
    </source>
</reference>
<dbReference type="Proteomes" id="UP000214688">
    <property type="component" value="Chromosome"/>
</dbReference>
<evidence type="ECO:0000313" key="1">
    <source>
        <dbReference type="EMBL" id="ASS76821.1"/>
    </source>
</evidence>
<name>A0A223D5H6_9BACL</name>
<organism evidence="1 2">
    <name type="scientific">Tumebacillus algifaecis</name>
    <dbReference type="NCBI Taxonomy" id="1214604"/>
    <lineage>
        <taxon>Bacteria</taxon>
        <taxon>Bacillati</taxon>
        <taxon>Bacillota</taxon>
        <taxon>Bacilli</taxon>
        <taxon>Bacillales</taxon>
        <taxon>Alicyclobacillaceae</taxon>
        <taxon>Tumebacillus</taxon>
    </lineage>
</organism>
<dbReference type="EMBL" id="CP022657">
    <property type="protein sequence ID" value="ASS76821.1"/>
    <property type="molecule type" value="Genomic_DNA"/>
</dbReference>